<dbReference type="RefSeq" id="WP_282011561.1">
    <property type="nucleotide sequence ID" value="NZ_OX336137.1"/>
</dbReference>
<evidence type="ECO:0000313" key="2">
    <source>
        <dbReference type="Proteomes" id="UP001157733"/>
    </source>
</evidence>
<protein>
    <recommendedName>
        <fullName evidence="3">NHLP leader peptide family natural product</fullName>
    </recommendedName>
</protein>
<accession>A0ABM9HEV3</accession>
<organism evidence="1 2">
    <name type="scientific">Nitrospina watsonii</name>
    <dbReference type="NCBI Taxonomy" id="1323948"/>
    <lineage>
        <taxon>Bacteria</taxon>
        <taxon>Pseudomonadati</taxon>
        <taxon>Nitrospinota/Tectimicrobiota group</taxon>
        <taxon>Nitrospinota</taxon>
        <taxon>Nitrospinia</taxon>
        <taxon>Nitrospinales</taxon>
        <taxon>Nitrospinaceae</taxon>
        <taxon>Nitrospina</taxon>
    </lineage>
</organism>
<gene>
    <name evidence="1" type="ORF">NSPWAT_1816</name>
</gene>
<evidence type="ECO:0000313" key="1">
    <source>
        <dbReference type="EMBL" id="CAI2718675.1"/>
    </source>
</evidence>
<dbReference type="SUPFAM" id="SSF56209">
    <property type="entry name" value="Nitrile hydratase alpha chain"/>
    <property type="match status" value="1"/>
</dbReference>
<name>A0ABM9HEV3_9BACT</name>
<sequence>MNRKRKIDLDGKWKQVATQAVTQDEFKNKLVADPVAVMEEFELRLPEGVDAKIGSDGAVKLFPPENASEEVLEEVQWWKWRLDIIRQFGREDKYTGVNHVAPDNTDEDV</sequence>
<dbReference type="InterPro" id="IPR036648">
    <property type="entry name" value="CN_Hdrase_a/SCN_Hdrase_g_sf"/>
</dbReference>
<dbReference type="Proteomes" id="UP001157733">
    <property type="component" value="Chromosome"/>
</dbReference>
<evidence type="ECO:0008006" key="3">
    <source>
        <dbReference type="Google" id="ProtNLM"/>
    </source>
</evidence>
<proteinExistence type="predicted"/>
<keyword evidence="2" id="KW-1185">Reference proteome</keyword>
<dbReference type="Gene3D" id="3.90.330.10">
    <property type="entry name" value="Nitrile hydratase alpha /Thiocyanate hydrolase gamma"/>
    <property type="match status" value="1"/>
</dbReference>
<reference evidence="1 2" key="1">
    <citation type="submission" date="2022-09" db="EMBL/GenBank/DDBJ databases">
        <authorList>
            <person name="Kop L."/>
        </authorList>
    </citation>
    <scope>NUCLEOTIDE SEQUENCE [LARGE SCALE GENOMIC DNA]</scope>
    <source>
        <strain evidence="1 2">347</strain>
    </source>
</reference>
<dbReference type="EMBL" id="OX336137">
    <property type="protein sequence ID" value="CAI2718675.1"/>
    <property type="molecule type" value="Genomic_DNA"/>
</dbReference>